<name>A0A7G1IQD9_STRMT</name>
<dbReference type="EMBL" id="AP023349">
    <property type="protein sequence ID" value="BCJ09659.1"/>
    <property type="molecule type" value="Genomic_DNA"/>
</dbReference>
<accession>A0A7G1IQD9</accession>
<feature type="compositionally biased region" description="Basic and acidic residues" evidence="2">
    <location>
        <begin position="210"/>
        <end position="221"/>
    </location>
</feature>
<feature type="region of interest" description="Disordered" evidence="2">
    <location>
        <begin position="210"/>
        <end position="231"/>
    </location>
</feature>
<sequence length="231" mass="24769">MDKKKFLTASLASVAVLGSAFVVSQPSVVKAEGQPVASSQPAENKESAQKEFLANFDEALKAVIAELEKAETNSPEEAKAKADTIAALKAASDETRKQIVEGFKKGLTAKQAEELIDKANEKAAEEDKEAAAKEEAAQKEFLANYDAALKAAIAELEKAETNSPEEAKAKSDTIAALKAASDETRKQIVEGFKKGLTAKQAEKFIDKANEKVAEEDKEAAAKKKKQRKKNS</sequence>
<keyword evidence="1" id="KW-0175">Coiled coil</keyword>
<dbReference type="Proteomes" id="UP000516106">
    <property type="component" value="Chromosome"/>
</dbReference>
<protein>
    <submittedName>
        <fullName evidence="3">Uncharacterized protein</fullName>
    </submittedName>
</protein>
<evidence type="ECO:0000313" key="3">
    <source>
        <dbReference type="EMBL" id="BCJ09659.1"/>
    </source>
</evidence>
<dbReference type="AlphaFoldDB" id="A0A7G1IQD9"/>
<evidence type="ECO:0000313" key="4">
    <source>
        <dbReference type="Proteomes" id="UP000516106"/>
    </source>
</evidence>
<gene>
    <name evidence="3" type="ORF">SMNM65_00910</name>
</gene>
<evidence type="ECO:0000256" key="1">
    <source>
        <dbReference type="SAM" id="Coils"/>
    </source>
</evidence>
<feature type="coiled-coil region" evidence="1">
    <location>
        <begin position="109"/>
        <end position="162"/>
    </location>
</feature>
<feature type="compositionally biased region" description="Basic residues" evidence="2">
    <location>
        <begin position="222"/>
        <end position="231"/>
    </location>
</feature>
<reference evidence="4" key="1">
    <citation type="submission" date="2020-08" db="EMBL/GenBank/DDBJ databases">
        <title>Complete genome sequence of Streptococcus mitis strain Nm-65.</title>
        <authorList>
            <person name="Tabata A."/>
            <person name="Ohkuni H."/>
            <person name="Nagamune H."/>
        </authorList>
    </citation>
    <scope>NUCLEOTIDE SEQUENCE [LARGE SCALE GENOMIC DNA]</scope>
    <source>
        <strain evidence="4">Nm-65</strain>
    </source>
</reference>
<proteinExistence type="predicted"/>
<organism evidence="3 4">
    <name type="scientific">Streptococcus mitis</name>
    <dbReference type="NCBI Taxonomy" id="28037"/>
    <lineage>
        <taxon>Bacteria</taxon>
        <taxon>Bacillati</taxon>
        <taxon>Bacillota</taxon>
        <taxon>Bacilli</taxon>
        <taxon>Lactobacillales</taxon>
        <taxon>Streptococcaceae</taxon>
        <taxon>Streptococcus</taxon>
        <taxon>Streptococcus mitis group</taxon>
    </lineage>
</organism>
<evidence type="ECO:0000256" key="2">
    <source>
        <dbReference type="SAM" id="MobiDB-lite"/>
    </source>
</evidence>